<protein>
    <submittedName>
        <fullName evidence="11 12">Aprataxin</fullName>
    </submittedName>
</protein>
<feature type="domain" description="HIT" evidence="9">
    <location>
        <begin position="19"/>
        <end position="122"/>
    </location>
</feature>
<keyword evidence="6" id="KW-0234">DNA repair</keyword>
<dbReference type="GO" id="GO:0003697">
    <property type="term" value="F:single-stranded DNA binding"/>
    <property type="evidence" value="ECO:0007669"/>
    <property type="project" value="TreeGrafter"/>
</dbReference>
<dbReference type="GO" id="GO:0003725">
    <property type="term" value="F:double-stranded RNA binding"/>
    <property type="evidence" value="ECO:0007669"/>
    <property type="project" value="TreeGrafter"/>
</dbReference>
<dbReference type="GO" id="GO:0030983">
    <property type="term" value="F:mismatched DNA binding"/>
    <property type="evidence" value="ECO:0007669"/>
    <property type="project" value="TreeGrafter"/>
</dbReference>
<evidence type="ECO:0000256" key="8">
    <source>
        <dbReference type="PROSITE-ProRule" id="PRU00464"/>
    </source>
</evidence>
<keyword evidence="4" id="KW-0862">Zinc</keyword>
<dbReference type="RefSeq" id="XP_030756583.1">
    <property type="nucleotide sequence ID" value="XM_030900723.1"/>
</dbReference>
<keyword evidence="3" id="KW-0227">DNA damage</keyword>
<accession>A0A6J2XYK1</accession>
<name>A0A6J2XYK1_SITOR</name>
<evidence type="ECO:0000313" key="10">
    <source>
        <dbReference type="Proteomes" id="UP000504635"/>
    </source>
</evidence>
<keyword evidence="2" id="KW-0479">Metal-binding</keyword>
<evidence type="ECO:0000313" key="11">
    <source>
        <dbReference type="RefSeq" id="XP_030756582.1"/>
    </source>
</evidence>
<dbReference type="AlphaFoldDB" id="A0A6J2XYK1"/>
<dbReference type="GO" id="GO:0033699">
    <property type="term" value="F:DNA 5'-adenosine monophosphate hydrolase activity"/>
    <property type="evidence" value="ECO:0007669"/>
    <property type="project" value="TreeGrafter"/>
</dbReference>
<evidence type="ECO:0000256" key="7">
    <source>
        <dbReference type="ARBA" id="ARBA00023242"/>
    </source>
</evidence>
<dbReference type="Pfam" id="PF16278">
    <property type="entry name" value="zf-C2HE"/>
    <property type="match status" value="1"/>
</dbReference>
<dbReference type="SUPFAM" id="SSF54197">
    <property type="entry name" value="HIT-like"/>
    <property type="match status" value="1"/>
</dbReference>
<dbReference type="GeneID" id="115882558"/>
<evidence type="ECO:0000256" key="5">
    <source>
        <dbReference type="ARBA" id="ARBA00023125"/>
    </source>
</evidence>
<dbReference type="GO" id="GO:1990165">
    <property type="term" value="F:single-strand break-containing DNA binding"/>
    <property type="evidence" value="ECO:0007669"/>
    <property type="project" value="TreeGrafter"/>
</dbReference>
<dbReference type="GO" id="GO:0005634">
    <property type="term" value="C:nucleus"/>
    <property type="evidence" value="ECO:0007669"/>
    <property type="project" value="UniProtKB-SubCell"/>
</dbReference>
<dbReference type="RefSeq" id="XP_030756585.1">
    <property type="nucleotide sequence ID" value="XM_030900725.1"/>
</dbReference>
<evidence type="ECO:0000256" key="6">
    <source>
        <dbReference type="ARBA" id="ARBA00023204"/>
    </source>
</evidence>
<dbReference type="PROSITE" id="PS51084">
    <property type="entry name" value="HIT_2"/>
    <property type="match status" value="1"/>
</dbReference>
<dbReference type="FunFam" id="3.30.428.10:FF:000004">
    <property type="entry name" value="aprataxin isoform X2"/>
    <property type="match status" value="1"/>
</dbReference>
<gene>
    <name evidence="11 12 13" type="primary">LOC115882558</name>
</gene>
<dbReference type="GO" id="GO:0046872">
    <property type="term" value="F:metal ion binding"/>
    <property type="evidence" value="ECO:0007669"/>
    <property type="project" value="UniProtKB-KW"/>
</dbReference>
<evidence type="ECO:0000313" key="13">
    <source>
        <dbReference type="RefSeq" id="XP_030756585.1"/>
    </source>
</evidence>
<dbReference type="GO" id="GO:0000012">
    <property type="term" value="P:single strand break repair"/>
    <property type="evidence" value="ECO:0007669"/>
    <property type="project" value="TreeGrafter"/>
</dbReference>
<dbReference type="InterPro" id="IPR036265">
    <property type="entry name" value="HIT-like_sf"/>
</dbReference>
<dbReference type="RefSeq" id="XP_030756582.1">
    <property type="nucleotide sequence ID" value="XM_030900722.1"/>
</dbReference>
<evidence type="ECO:0000256" key="2">
    <source>
        <dbReference type="ARBA" id="ARBA00022723"/>
    </source>
</evidence>
<comment type="subcellular location">
    <subcellularLocation>
        <location evidence="1">Nucleus</location>
    </subcellularLocation>
</comment>
<evidence type="ECO:0000256" key="3">
    <source>
        <dbReference type="ARBA" id="ARBA00022763"/>
    </source>
</evidence>
<dbReference type="Proteomes" id="UP000504635">
    <property type="component" value="Unplaced"/>
</dbReference>
<dbReference type="OrthoDB" id="3512845at2759"/>
<keyword evidence="10" id="KW-1185">Reference proteome</keyword>
<evidence type="ECO:0000256" key="1">
    <source>
        <dbReference type="ARBA" id="ARBA00004123"/>
    </source>
</evidence>
<evidence type="ECO:0000259" key="9">
    <source>
        <dbReference type="PROSITE" id="PS51084"/>
    </source>
</evidence>
<proteinExistence type="predicted"/>
<dbReference type="KEGG" id="soy:115882558"/>
<dbReference type="Pfam" id="PF11969">
    <property type="entry name" value="DcpS_C"/>
    <property type="match status" value="1"/>
</dbReference>
<keyword evidence="7" id="KW-0539">Nucleus</keyword>
<organism evidence="10 12">
    <name type="scientific">Sitophilus oryzae</name>
    <name type="common">Rice weevil</name>
    <name type="synonym">Curculio oryzae</name>
    <dbReference type="NCBI Taxonomy" id="7048"/>
    <lineage>
        <taxon>Eukaryota</taxon>
        <taxon>Metazoa</taxon>
        <taxon>Ecdysozoa</taxon>
        <taxon>Arthropoda</taxon>
        <taxon>Hexapoda</taxon>
        <taxon>Insecta</taxon>
        <taxon>Pterygota</taxon>
        <taxon>Neoptera</taxon>
        <taxon>Endopterygota</taxon>
        <taxon>Coleoptera</taxon>
        <taxon>Polyphaga</taxon>
        <taxon>Cucujiformia</taxon>
        <taxon>Curculionidae</taxon>
        <taxon>Dryophthorinae</taxon>
        <taxon>Sitophilus</taxon>
    </lineage>
</organism>
<evidence type="ECO:0000313" key="12">
    <source>
        <dbReference type="RefSeq" id="XP_030756583.1"/>
    </source>
</evidence>
<dbReference type="Gene3D" id="3.30.428.10">
    <property type="entry name" value="HIT-like"/>
    <property type="match status" value="1"/>
</dbReference>
<reference evidence="11 12" key="1">
    <citation type="submission" date="2025-04" db="UniProtKB">
        <authorList>
            <consortium name="RefSeq"/>
        </authorList>
    </citation>
    <scope>IDENTIFICATION</scope>
    <source>
        <tissue evidence="11 12">Gonads</tissue>
    </source>
</reference>
<dbReference type="PANTHER" id="PTHR12486:SF4">
    <property type="entry name" value="APRATAXIN"/>
    <property type="match status" value="1"/>
</dbReference>
<dbReference type="InterPro" id="IPR032566">
    <property type="entry name" value="Znf-C2HE"/>
</dbReference>
<sequence length="192" mass="22190">MKRHIGNSDGHKSKKGHWALGLLSSMKNKDYLVQSDDRVTMIKDMYPKALHHYLVLPNESISNLKALDKKHLSLLEHMHEFGENYVHKNHPDTNFIFGYHSEASMHHLHLHVISNDMNSSCLKTKKHWNSFNSDFFLHSKGVIENLKRNGKVLLPLSEKCKEYLNTPLKCNQCNFSAKNMPGLKTHLLSHVK</sequence>
<keyword evidence="5" id="KW-0238">DNA-binding</keyword>
<dbReference type="InterPro" id="IPR011146">
    <property type="entry name" value="HIT-like"/>
</dbReference>
<feature type="short sequence motif" description="Histidine triad motif" evidence="8">
    <location>
        <begin position="107"/>
        <end position="111"/>
    </location>
</feature>
<dbReference type="PANTHER" id="PTHR12486">
    <property type="entry name" value="APRATAXIN-RELATED"/>
    <property type="match status" value="1"/>
</dbReference>
<evidence type="ECO:0000256" key="4">
    <source>
        <dbReference type="ARBA" id="ARBA00022833"/>
    </source>
</evidence>